<evidence type="ECO:0000256" key="2">
    <source>
        <dbReference type="HAMAP-Rule" id="MF_00659"/>
    </source>
</evidence>
<dbReference type="SUPFAM" id="SSF117991">
    <property type="entry name" value="YbeD/HP0495-like"/>
    <property type="match status" value="1"/>
</dbReference>
<accession>D9SHZ6</accession>
<dbReference type="AlphaFoldDB" id="D9SHZ6"/>
<proteinExistence type="inferred from homology"/>
<organism evidence="3 4">
    <name type="scientific">Gallionella capsiferriformans (strain ES-2)</name>
    <name type="common">Gallionella ferruginea capsiferriformans (strain ES-2)</name>
    <dbReference type="NCBI Taxonomy" id="395494"/>
    <lineage>
        <taxon>Bacteria</taxon>
        <taxon>Pseudomonadati</taxon>
        <taxon>Pseudomonadota</taxon>
        <taxon>Betaproteobacteria</taxon>
        <taxon>Nitrosomonadales</taxon>
        <taxon>Gallionellaceae</taxon>
        <taxon>Gallionella</taxon>
    </lineage>
</organism>
<dbReference type="HAMAP" id="MF_00659">
    <property type="entry name" value="UPF0250"/>
    <property type="match status" value="1"/>
</dbReference>
<dbReference type="PANTHER" id="PTHR38036">
    <property type="entry name" value="UPF0250 PROTEIN YBED"/>
    <property type="match status" value="1"/>
</dbReference>
<evidence type="ECO:0000313" key="4">
    <source>
        <dbReference type="Proteomes" id="UP000001235"/>
    </source>
</evidence>
<dbReference type="EMBL" id="CP002159">
    <property type="protein sequence ID" value="ADL56086.1"/>
    <property type="molecule type" value="Genomic_DNA"/>
</dbReference>
<dbReference type="InterPro" id="IPR007454">
    <property type="entry name" value="UPF0250_YbeD-like"/>
</dbReference>
<gene>
    <name evidence="3" type="ordered locus">Galf_2081</name>
</gene>
<dbReference type="Gene3D" id="3.30.70.260">
    <property type="match status" value="1"/>
</dbReference>
<dbReference type="eggNOG" id="COG2921">
    <property type="taxonomic scope" value="Bacteria"/>
</dbReference>
<comment type="similarity">
    <text evidence="1 2">Belongs to the UPF0250 family.</text>
</comment>
<evidence type="ECO:0000256" key="1">
    <source>
        <dbReference type="ARBA" id="ARBA00008460"/>
    </source>
</evidence>
<protein>
    <recommendedName>
        <fullName evidence="2">UPF0250 protein Galf_2081</fullName>
    </recommendedName>
</protein>
<sequence>MNTTPQMPVIPESESLVEYPSDFPLKIFGLQHPELAQCVLEVVTRHAPDFEAASMEMRASKTAKYISLTCTIRATSRKQLDAVYQDLVDHPLVKMVL</sequence>
<evidence type="ECO:0000313" key="3">
    <source>
        <dbReference type="EMBL" id="ADL56086.1"/>
    </source>
</evidence>
<dbReference type="HOGENOM" id="CLU_161438_1_2_4"/>
<name>D9SHZ6_GALCS</name>
<dbReference type="Proteomes" id="UP000001235">
    <property type="component" value="Chromosome"/>
</dbReference>
<dbReference type="KEGG" id="gca:Galf_2081"/>
<dbReference type="GO" id="GO:0005829">
    <property type="term" value="C:cytosol"/>
    <property type="evidence" value="ECO:0007669"/>
    <property type="project" value="TreeGrafter"/>
</dbReference>
<dbReference type="STRING" id="395494.Galf_2081"/>
<dbReference type="Pfam" id="PF04359">
    <property type="entry name" value="DUF493"/>
    <property type="match status" value="1"/>
</dbReference>
<dbReference type="PANTHER" id="PTHR38036:SF1">
    <property type="entry name" value="UPF0250 PROTEIN YBED"/>
    <property type="match status" value="1"/>
</dbReference>
<dbReference type="InterPro" id="IPR027471">
    <property type="entry name" value="YbeD-like_sf"/>
</dbReference>
<keyword evidence="4" id="KW-1185">Reference proteome</keyword>
<reference evidence="3 4" key="1">
    <citation type="submission" date="2010-08" db="EMBL/GenBank/DDBJ databases">
        <title>Complete sequence of Gallionella capsiferriformans ES-2.</title>
        <authorList>
            <consortium name="US DOE Joint Genome Institute"/>
            <person name="Lucas S."/>
            <person name="Copeland A."/>
            <person name="Lapidus A."/>
            <person name="Cheng J.-F."/>
            <person name="Bruce D."/>
            <person name="Goodwin L."/>
            <person name="Pitluck S."/>
            <person name="Chertkov O."/>
            <person name="Davenport K.W."/>
            <person name="Detter J.C."/>
            <person name="Han C."/>
            <person name="Tapia R."/>
            <person name="Land M."/>
            <person name="Hauser L."/>
            <person name="Chang Y.-J."/>
            <person name="Jeffries C."/>
            <person name="Kyrpides N."/>
            <person name="Ivanova N."/>
            <person name="Mikhailova N."/>
            <person name="Shelobolina E.S."/>
            <person name="Picardal F."/>
            <person name="Roden E."/>
            <person name="Emerson D."/>
            <person name="Woyke T."/>
        </authorList>
    </citation>
    <scope>NUCLEOTIDE SEQUENCE [LARGE SCALE GENOMIC DNA]</scope>
    <source>
        <strain evidence="3 4">ES-2</strain>
    </source>
</reference>
<dbReference type="RefSeq" id="WP_013294018.1">
    <property type="nucleotide sequence ID" value="NC_014394.1"/>
</dbReference>